<dbReference type="PROSITE" id="PS50089">
    <property type="entry name" value="ZF_RING_2"/>
    <property type="match status" value="1"/>
</dbReference>
<accession>A0A8X8B6H0</accession>
<dbReference type="InterPro" id="IPR013083">
    <property type="entry name" value="Znf_RING/FYVE/PHD"/>
</dbReference>
<evidence type="ECO:0000259" key="6">
    <source>
        <dbReference type="PROSITE" id="PS50089"/>
    </source>
</evidence>
<keyword evidence="5" id="KW-1133">Transmembrane helix</keyword>
<dbReference type="EMBL" id="JAAMPC010000002">
    <property type="protein sequence ID" value="KAG2326214.1"/>
    <property type="molecule type" value="Genomic_DNA"/>
</dbReference>
<evidence type="ECO:0000313" key="7">
    <source>
        <dbReference type="EMBL" id="KAG2326214.1"/>
    </source>
</evidence>
<evidence type="ECO:0000256" key="2">
    <source>
        <dbReference type="ARBA" id="ARBA00022771"/>
    </source>
</evidence>
<dbReference type="Pfam" id="PF13639">
    <property type="entry name" value="zf-RING_2"/>
    <property type="match status" value="1"/>
</dbReference>
<keyword evidence="2 4" id="KW-0863">Zinc-finger</keyword>
<evidence type="ECO:0000256" key="1">
    <source>
        <dbReference type="ARBA" id="ARBA00022723"/>
    </source>
</evidence>
<dbReference type="PANTHER" id="PTHR22894:SF5">
    <property type="entry name" value="RING-TYPE DOMAIN-CONTAINING PROTEIN"/>
    <property type="match status" value="1"/>
</dbReference>
<dbReference type="PROSITE" id="PS00518">
    <property type="entry name" value="ZF_RING_1"/>
    <property type="match status" value="1"/>
</dbReference>
<gene>
    <name evidence="7" type="ORF">Bca52824_008942</name>
</gene>
<organism evidence="7 8">
    <name type="scientific">Brassica carinata</name>
    <name type="common">Ethiopian mustard</name>
    <name type="synonym">Abyssinian cabbage</name>
    <dbReference type="NCBI Taxonomy" id="52824"/>
    <lineage>
        <taxon>Eukaryota</taxon>
        <taxon>Viridiplantae</taxon>
        <taxon>Streptophyta</taxon>
        <taxon>Embryophyta</taxon>
        <taxon>Tracheophyta</taxon>
        <taxon>Spermatophyta</taxon>
        <taxon>Magnoliopsida</taxon>
        <taxon>eudicotyledons</taxon>
        <taxon>Gunneridae</taxon>
        <taxon>Pentapetalae</taxon>
        <taxon>rosids</taxon>
        <taxon>malvids</taxon>
        <taxon>Brassicales</taxon>
        <taxon>Brassicaceae</taxon>
        <taxon>Brassiceae</taxon>
        <taxon>Brassica</taxon>
    </lineage>
</organism>
<comment type="caution">
    <text evidence="7">The sequence shown here is derived from an EMBL/GenBank/DDBJ whole genome shotgun (WGS) entry which is preliminary data.</text>
</comment>
<keyword evidence="8" id="KW-1185">Reference proteome</keyword>
<name>A0A8X8B6H0_BRACI</name>
<dbReference type="Proteomes" id="UP000886595">
    <property type="component" value="Unassembled WGS sequence"/>
</dbReference>
<evidence type="ECO:0000256" key="5">
    <source>
        <dbReference type="SAM" id="Phobius"/>
    </source>
</evidence>
<dbReference type="Gene3D" id="3.30.40.10">
    <property type="entry name" value="Zinc/RING finger domain, C3HC4 (zinc finger)"/>
    <property type="match status" value="1"/>
</dbReference>
<keyword evidence="5" id="KW-0812">Transmembrane</keyword>
<dbReference type="GO" id="GO:0061630">
    <property type="term" value="F:ubiquitin protein ligase activity"/>
    <property type="evidence" value="ECO:0007669"/>
    <property type="project" value="InterPro"/>
</dbReference>
<evidence type="ECO:0000256" key="4">
    <source>
        <dbReference type="PROSITE-ProRule" id="PRU00175"/>
    </source>
</evidence>
<keyword evidence="5" id="KW-0472">Membrane</keyword>
<dbReference type="SMART" id="SM00184">
    <property type="entry name" value="RING"/>
    <property type="match status" value="1"/>
</dbReference>
<keyword evidence="3" id="KW-0862">Zinc</keyword>
<feature type="transmembrane region" description="Helical" evidence="5">
    <location>
        <begin position="135"/>
        <end position="153"/>
    </location>
</feature>
<reference evidence="7 8" key="1">
    <citation type="submission" date="2020-02" db="EMBL/GenBank/DDBJ databases">
        <authorList>
            <person name="Ma Q."/>
            <person name="Huang Y."/>
            <person name="Song X."/>
            <person name="Pei D."/>
        </authorList>
    </citation>
    <scope>NUCLEOTIDE SEQUENCE [LARGE SCALE GENOMIC DNA]</scope>
    <source>
        <strain evidence="7">Sxm20200214</strain>
        <tissue evidence="7">Leaf</tissue>
    </source>
</reference>
<sequence length="156" mass="17183">MEVGGSFIMEEVTCVICHDQMNLGVNTNCDHQFCGECILGWLTHCLVNGLDSLRCPICRVRVTHLHTEEEDDIVAHLTVTHNELYANHEELKLALLTGVRDIMVASGQSVNHIDAMIQNAQGPAVGIGQDDIGMIQVYAFLFVAAAIVTSHLVRWT</sequence>
<proteinExistence type="predicted"/>
<evidence type="ECO:0000313" key="8">
    <source>
        <dbReference type="Proteomes" id="UP000886595"/>
    </source>
</evidence>
<feature type="domain" description="RING-type" evidence="6">
    <location>
        <begin position="14"/>
        <end position="59"/>
    </location>
</feature>
<dbReference type="InterPro" id="IPR017907">
    <property type="entry name" value="Znf_RING_CS"/>
</dbReference>
<dbReference type="GO" id="GO:0008270">
    <property type="term" value="F:zinc ion binding"/>
    <property type="evidence" value="ECO:0007669"/>
    <property type="project" value="UniProtKB-KW"/>
</dbReference>
<protein>
    <recommendedName>
        <fullName evidence="6">RING-type domain-containing protein</fullName>
    </recommendedName>
</protein>
<dbReference type="PANTHER" id="PTHR22894">
    <property type="entry name" value="RING-TYPE DOMAIN-CONTAINING PROTEIN"/>
    <property type="match status" value="1"/>
</dbReference>
<evidence type="ECO:0000256" key="3">
    <source>
        <dbReference type="ARBA" id="ARBA00022833"/>
    </source>
</evidence>
<dbReference type="AlphaFoldDB" id="A0A8X8B6H0"/>
<keyword evidence="1" id="KW-0479">Metal-binding</keyword>
<dbReference type="InterPro" id="IPR001841">
    <property type="entry name" value="Znf_RING"/>
</dbReference>
<dbReference type="SUPFAM" id="SSF57850">
    <property type="entry name" value="RING/U-box"/>
    <property type="match status" value="1"/>
</dbReference>
<dbReference type="OrthoDB" id="250836at2759"/>
<dbReference type="InterPro" id="IPR038896">
    <property type="entry name" value="RNF170"/>
</dbReference>